<accession>A0A2K9N741</accession>
<dbReference type="EMBL" id="CP025611">
    <property type="protein sequence ID" value="AUN28904.1"/>
    <property type="molecule type" value="Genomic_DNA"/>
</dbReference>
<evidence type="ECO:0000313" key="1">
    <source>
        <dbReference type="EMBL" id="AUN28904.1"/>
    </source>
</evidence>
<dbReference type="AlphaFoldDB" id="A0A2K9N741"/>
<reference evidence="1 2" key="1">
    <citation type="submission" date="2017-12" db="EMBL/GenBank/DDBJ databases">
        <title>Genomes of bacteria within cyanobacterial aggregates.</title>
        <authorList>
            <person name="Cai H."/>
        </authorList>
    </citation>
    <scope>NUCLEOTIDE SEQUENCE [LARGE SCALE GENOMIC DNA]</scope>
    <source>
        <strain evidence="1 2">TH16</strain>
    </source>
</reference>
<dbReference type="Proteomes" id="UP000234752">
    <property type="component" value="Chromosome eg_1"/>
</dbReference>
<keyword evidence="2" id="KW-1185">Reference proteome</keyword>
<protein>
    <submittedName>
        <fullName evidence="1">Uncharacterized protein</fullName>
    </submittedName>
</protein>
<sequence length="287" mass="31610">MCYVTGPFRLSGADLFHWRRVAMLREFLISLRTRCAPAFVRLGYRYAAVACVGRAARCAAAWAPHQESSRRRILTAMAEAPADRDTAVILGAGPCLDLPMAELLSRFRRVLLVDIAHPPAARQLARRHAAIELLDYDLTGVAIALANDGTLAPPTPSCTVCQDDGDVGLVISANLISQLPLVPLRQVDKRWPNTDLPAYARAIIRAHIDHLRGFDCPTLLIGDVQRRVIDPDGRVTEMEDPLFGADLPVGEMEWDWTVAPVGELSNGWSIINRVRAVRIDRAYCVAS</sequence>
<organism evidence="1 2">
    <name type="scientific">Niveispirillum cyanobacteriorum</name>
    <dbReference type="NCBI Taxonomy" id="1612173"/>
    <lineage>
        <taxon>Bacteria</taxon>
        <taxon>Pseudomonadati</taxon>
        <taxon>Pseudomonadota</taxon>
        <taxon>Alphaproteobacteria</taxon>
        <taxon>Rhodospirillales</taxon>
        <taxon>Azospirillaceae</taxon>
        <taxon>Niveispirillum</taxon>
    </lineage>
</organism>
<gene>
    <name evidence="1" type="ORF">C0V82_00515</name>
</gene>
<name>A0A2K9N741_9PROT</name>
<evidence type="ECO:0000313" key="2">
    <source>
        <dbReference type="Proteomes" id="UP000234752"/>
    </source>
</evidence>
<dbReference type="KEGG" id="ncb:C0V82_00515"/>
<proteinExistence type="predicted"/>